<evidence type="ECO:0000313" key="2">
    <source>
        <dbReference type="EMBL" id="NHC14535.1"/>
    </source>
</evidence>
<accession>A0ABX0GXV6</accession>
<sequence length="246" mass="26297">MSSAIRRPTGYRIVLPPAWWHIPLDNGRHASVAALVRHQVRRSPKDAAALLRGGLRRELTGVVERAAHAGACDLYLSLGVERGIPLAASLLVQRMAVPVAPGEDVLEFVEAVAGQRDGVPRRLLVGGAEAVAVRRVELLPVRDDLVLAGDAAPVDLSSVPRPCTTNLDVFVPVPSDEALLLLAFSTPVPPLAEAFVDLFEAVAQSLTWSYPARRTPAPPGGRAASRAPAMRFDDSGRGRAGQRRWA</sequence>
<name>A0ABX0GXV6_9ACTN</name>
<gene>
    <name evidence="2" type="ORF">G9H71_12180</name>
</gene>
<evidence type="ECO:0008006" key="4">
    <source>
        <dbReference type="Google" id="ProtNLM"/>
    </source>
</evidence>
<organism evidence="2 3">
    <name type="scientific">Motilibacter deserti</name>
    <dbReference type="NCBI Taxonomy" id="2714956"/>
    <lineage>
        <taxon>Bacteria</taxon>
        <taxon>Bacillati</taxon>
        <taxon>Actinomycetota</taxon>
        <taxon>Actinomycetes</taxon>
        <taxon>Motilibacterales</taxon>
        <taxon>Motilibacteraceae</taxon>
        <taxon>Motilibacter</taxon>
    </lineage>
</organism>
<dbReference type="EMBL" id="JAANNP010000007">
    <property type="protein sequence ID" value="NHC14535.1"/>
    <property type="molecule type" value="Genomic_DNA"/>
</dbReference>
<keyword evidence="3" id="KW-1185">Reference proteome</keyword>
<dbReference type="RefSeq" id="WP_166282159.1">
    <property type="nucleotide sequence ID" value="NZ_JAANNP010000007.1"/>
</dbReference>
<dbReference type="Proteomes" id="UP000800981">
    <property type="component" value="Unassembled WGS sequence"/>
</dbReference>
<feature type="region of interest" description="Disordered" evidence="1">
    <location>
        <begin position="211"/>
        <end position="246"/>
    </location>
</feature>
<evidence type="ECO:0000256" key="1">
    <source>
        <dbReference type="SAM" id="MobiDB-lite"/>
    </source>
</evidence>
<proteinExistence type="predicted"/>
<reference evidence="2 3" key="1">
    <citation type="submission" date="2020-03" db="EMBL/GenBank/DDBJ databases">
        <title>Two novel Motilibacter sp.</title>
        <authorList>
            <person name="Liu S."/>
        </authorList>
    </citation>
    <scope>NUCLEOTIDE SEQUENCE [LARGE SCALE GENOMIC DNA]</scope>
    <source>
        <strain evidence="2 3">E257</strain>
    </source>
</reference>
<feature type="compositionally biased region" description="Low complexity" evidence="1">
    <location>
        <begin position="211"/>
        <end position="230"/>
    </location>
</feature>
<protein>
    <recommendedName>
        <fullName evidence="4">Condensation domain-containing protein</fullName>
    </recommendedName>
</protein>
<evidence type="ECO:0000313" key="3">
    <source>
        <dbReference type="Proteomes" id="UP000800981"/>
    </source>
</evidence>
<comment type="caution">
    <text evidence="2">The sequence shown here is derived from an EMBL/GenBank/DDBJ whole genome shotgun (WGS) entry which is preliminary data.</text>
</comment>